<comment type="pathway">
    <text evidence="1 6 8">Amino-acid degradation; L-histidine degradation into L-glutamate; N-formimidoyl-L-glutamate from L-histidine: step 1/3.</text>
</comment>
<dbReference type="InterPro" id="IPR008948">
    <property type="entry name" value="L-Aspartase-like"/>
</dbReference>
<dbReference type="GO" id="GO:0004397">
    <property type="term" value="F:histidine ammonia-lyase activity"/>
    <property type="evidence" value="ECO:0007669"/>
    <property type="project" value="UniProtKB-UniRule"/>
</dbReference>
<evidence type="ECO:0000256" key="1">
    <source>
        <dbReference type="ARBA" id="ARBA00005113"/>
    </source>
</evidence>
<dbReference type="PROSITE" id="PS00488">
    <property type="entry name" value="PAL_HISTIDASE"/>
    <property type="match status" value="1"/>
</dbReference>
<feature type="cross-link" description="5-imidazolinone (Ala-Gly)" evidence="6">
    <location>
        <begin position="143"/>
        <end position="145"/>
    </location>
</feature>
<dbReference type="FunFam" id="1.10.275.10:FF:000005">
    <property type="entry name" value="Histidine ammonia-lyase"/>
    <property type="match status" value="1"/>
</dbReference>
<evidence type="ECO:0000256" key="7">
    <source>
        <dbReference type="RuleBase" id="RU003954"/>
    </source>
</evidence>
<name>A0A1H0J5M8_9BACT</name>
<comment type="similarity">
    <text evidence="6 7">Belongs to the PAL/histidase family.</text>
</comment>
<evidence type="ECO:0000256" key="4">
    <source>
        <dbReference type="ARBA" id="ARBA00023239"/>
    </source>
</evidence>
<dbReference type="Gene3D" id="1.20.200.10">
    <property type="entry name" value="Fumarase/aspartase (Central domain)"/>
    <property type="match status" value="1"/>
</dbReference>
<feature type="modified residue" description="2,3-didehydroalanine (Ser)" evidence="6">
    <location>
        <position position="144"/>
    </location>
</feature>
<dbReference type="CDD" id="cd00332">
    <property type="entry name" value="PAL-HAL"/>
    <property type="match status" value="1"/>
</dbReference>
<keyword evidence="4 6" id="KW-0456">Lyase</keyword>
<dbReference type="GO" id="GO:0019557">
    <property type="term" value="P:L-histidine catabolic process to glutamate and formate"/>
    <property type="evidence" value="ECO:0007669"/>
    <property type="project" value="UniProtKB-UniPathway"/>
</dbReference>
<proteinExistence type="inferred from homology"/>
<dbReference type="RefSeq" id="WP_092218766.1">
    <property type="nucleotide sequence ID" value="NZ_FNJI01000001.1"/>
</dbReference>
<evidence type="ECO:0000313" key="10">
    <source>
        <dbReference type="EMBL" id="SDO38823.1"/>
    </source>
</evidence>
<evidence type="ECO:0000256" key="8">
    <source>
        <dbReference type="RuleBase" id="RU004479"/>
    </source>
</evidence>
<protein>
    <recommendedName>
        <fullName evidence="2 6">Histidine ammonia-lyase</fullName>
        <shortName evidence="6">Histidase</shortName>
        <ecNumber evidence="2 6">4.3.1.3</ecNumber>
    </recommendedName>
</protein>
<sequence length="512" mass="54511">MDEILINPGELSLHQLRMINDGTTKLRLAPSSVPHIERSVETVRSAIDEGRVIYGINTGFGLLAKTIIPDHELKHLQHSIVLSHAAGVGKFMSESTVRLMMALKINSLARGYSGIRLEVIEALLALLNAEVYPCIPEKGSVGASGDLAPLAHMSTVLLGEGEVRHDGKTLSGAEGLRIAGLDPIILGPKEGLALLNGTQASTAFTLQGLFGAEDLFVAALVTGALSVDAAMGSRRPFESLIHQVRGHKSQIDTACNFRMLLGHSEIEAAHKNCESVQDPYSLRCQPQVMGACLTQIRNAAKTLGVEANGVSDNPLVFADQGDIISGGNFHGEPVAMAADNLALALAEMGALSERRIALLIDTHMSGLPPFLVEKGGLNSGFMIAQVTSAALASENKSYAVPASVDSMPTSANQEDHVSMATFAGRRLREMKENTAGILAIELLAACQGIDFRAPLKTSEPLERAKAMLREKVPFYDKDRYFAPDIAKATELVLSGAFNTLVLPGLLPSTQDN</sequence>
<dbReference type="GO" id="GO:0005737">
    <property type="term" value="C:cytoplasm"/>
    <property type="evidence" value="ECO:0007669"/>
    <property type="project" value="UniProtKB-SubCell"/>
</dbReference>
<evidence type="ECO:0000256" key="9">
    <source>
        <dbReference type="RuleBase" id="RU004480"/>
    </source>
</evidence>
<dbReference type="HAMAP" id="MF_00229">
    <property type="entry name" value="His_ammonia_lyase"/>
    <property type="match status" value="1"/>
</dbReference>
<dbReference type="PANTHER" id="PTHR10362">
    <property type="entry name" value="HISTIDINE AMMONIA-LYASE"/>
    <property type="match status" value="1"/>
</dbReference>
<reference evidence="10 11" key="1">
    <citation type="submission" date="2016-10" db="EMBL/GenBank/DDBJ databases">
        <authorList>
            <person name="de Groot N.N."/>
        </authorList>
    </citation>
    <scope>NUCLEOTIDE SEQUENCE [LARGE SCALE GENOMIC DNA]</scope>
    <source>
        <strain evidence="10 11">DSM 12130</strain>
    </source>
</reference>
<dbReference type="NCBIfam" id="NF006871">
    <property type="entry name" value="PRK09367.1"/>
    <property type="match status" value="1"/>
</dbReference>
<keyword evidence="11" id="KW-1185">Reference proteome</keyword>
<accession>A0A1H0J5M8</accession>
<dbReference type="InterPro" id="IPR024083">
    <property type="entry name" value="Fumarase/histidase_N"/>
</dbReference>
<dbReference type="EMBL" id="FNJI01000001">
    <property type="protein sequence ID" value="SDO38823.1"/>
    <property type="molecule type" value="Genomic_DNA"/>
</dbReference>
<dbReference type="Proteomes" id="UP000199073">
    <property type="component" value="Unassembled WGS sequence"/>
</dbReference>
<dbReference type="FunFam" id="1.20.200.10:FF:000003">
    <property type="entry name" value="Histidine ammonia-lyase"/>
    <property type="match status" value="1"/>
</dbReference>
<keyword evidence="6" id="KW-0963">Cytoplasm</keyword>
<evidence type="ECO:0000256" key="5">
    <source>
        <dbReference type="ARBA" id="ARBA00049269"/>
    </source>
</evidence>
<dbReference type="GO" id="GO:0019556">
    <property type="term" value="P:L-histidine catabolic process to glutamate and formamide"/>
    <property type="evidence" value="ECO:0007669"/>
    <property type="project" value="UniProtKB-UniPathway"/>
</dbReference>
<dbReference type="AlphaFoldDB" id="A0A1H0J5M8"/>
<keyword evidence="3 6" id="KW-0369">Histidine metabolism</keyword>
<evidence type="ECO:0000256" key="6">
    <source>
        <dbReference type="HAMAP-Rule" id="MF_00229"/>
    </source>
</evidence>
<dbReference type="InterPro" id="IPR005921">
    <property type="entry name" value="HutH"/>
</dbReference>
<organism evidence="10 11">
    <name type="scientific">Desulforhopalus singaporensis</name>
    <dbReference type="NCBI Taxonomy" id="91360"/>
    <lineage>
        <taxon>Bacteria</taxon>
        <taxon>Pseudomonadati</taxon>
        <taxon>Thermodesulfobacteriota</taxon>
        <taxon>Desulfobulbia</taxon>
        <taxon>Desulfobulbales</taxon>
        <taxon>Desulfocapsaceae</taxon>
        <taxon>Desulforhopalus</taxon>
    </lineage>
</organism>
<dbReference type="NCBIfam" id="TIGR01225">
    <property type="entry name" value="hutH"/>
    <property type="match status" value="1"/>
</dbReference>
<dbReference type="Pfam" id="PF00221">
    <property type="entry name" value="Lyase_aromatic"/>
    <property type="match status" value="1"/>
</dbReference>
<dbReference type="UniPathway" id="UPA00379">
    <property type="reaction ID" value="UER00549"/>
</dbReference>
<comment type="catalytic activity">
    <reaction evidence="5 6 8">
        <text>L-histidine = trans-urocanate + NH4(+)</text>
        <dbReference type="Rhea" id="RHEA:21232"/>
        <dbReference type="ChEBI" id="CHEBI:17771"/>
        <dbReference type="ChEBI" id="CHEBI:28938"/>
        <dbReference type="ChEBI" id="CHEBI:57595"/>
        <dbReference type="EC" id="4.3.1.3"/>
    </reaction>
</comment>
<dbReference type="EC" id="4.3.1.3" evidence="2 6"/>
<dbReference type="STRING" id="91360.SAMN05660330_00151"/>
<gene>
    <name evidence="6" type="primary">hutH</name>
    <name evidence="10" type="ORF">SAMN05660330_00151</name>
</gene>
<comment type="subcellular location">
    <subcellularLocation>
        <location evidence="6 9">Cytoplasm</location>
    </subcellularLocation>
</comment>
<dbReference type="InterPro" id="IPR001106">
    <property type="entry name" value="Aromatic_Lyase"/>
</dbReference>
<dbReference type="SUPFAM" id="SSF48557">
    <property type="entry name" value="L-aspartase-like"/>
    <property type="match status" value="1"/>
</dbReference>
<evidence type="ECO:0000256" key="3">
    <source>
        <dbReference type="ARBA" id="ARBA00022808"/>
    </source>
</evidence>
<evidence type="ECO:0000256" key="2">
    <source>
        <dbReference type="ARBA" id="ARBA00012994"/>
    </source>
</evidence>
<dbReference type="OrthoDB" id="9806955at2"/>
<comment type="PTM">
    <text evidence="6">Contains an active site 4-methylidene-imidazol-5-one (MIO), which is formed autocatalytically by cyclization and dehydration of residues Ala-Ser-Gly.</text>
</comment>
<dbReference type="Gene3D" id="1.10.275.10">
    <property type="entry name" value="Fumarase/aspartase (N-terminal domain)"/>
    <property type="match status" value="1"/>
</dbReference>
<evidence type="ECO:0000313" key="11">
    <source>
        <dbReference type="Proteomes" id="UP000199073"/>
    </source>
</evidence>
<dbReference type="InterPro" id="IPR022313">
    <property type="entry name" value="Phe/His_NH3-lyase_AS"/>
</dbReference>